<dbReference type="OrthoDB" id="616241at2"/>
<dbReference type="STRING" id="388950.GCA_001611675_00417"/>
<sequence length="393" mass="43494">MESTENTIQTGTWRVALQHAEGKEIPFTMEAEAQDGKTVLYLVNGEERILVDDVQQQGDSVKIGLHIFDADLIAKVDGDKMAGRFVKNDTPEPYSVPFTAEHGSKHRFTTDPAPATFDFGGKWEVVFSDREGGSYKAIGVFEQQGNQATGTFLTETGDYRYLEGQVAGNELKLSTFDGNHAYLFTSKPNGDSTLTGDFYSGMKGYESWTAKRNPNAQLASADTLTYLNPGFETLSFTFPNLEGKNVSLSDEKYKGKVVVVQLLGSWCPNCLDETQFLIPYYNENKDRGMEVIGLGFERSAEFEKAAARLQKMKDRLGINYDLLVAGTSDKEAAAKALPALNHVLSFPTTIFIGRDGKVRKIHTGFSGPGTGKYYEEFVADFNKTMDELLAENR</sequence>
<dbReference type="AlphaFoldDB" id="A0A1I7GWH7"/>
<name>A0A1I7GWH7_9BACT</name>
<dbReference type="Pfam" id="PF00578">
    <property type="entry name" value="AhpC-TSA"/>
    <property type="match status" value="1"/>
</dbReference>
<proteinExistence type="predicted"/>
<evidence type="ECO:0000313" key="3">
    <source>
        <dbReference type="Proteomes" id="UP000182491"/>
    </source>
</evidence>
<organism evidence="2 3">
    <name type="scientific">Pontibacter akesuensis</name>
    <dbReference type="NCBI Taxonomy" id="388950"/>
    <lineage>
        <taxon>Bacteria</taxon>
        <taxon>Pseudomonadati</taxon>
        <taxon>Bacteroidota</taxon>
        <taxon>Cytophagia</taxon>
        <taxon>Cytophagales</taxon>
        <taxon>Hymenobacteraceae</taxon>
        <taxon>Pontibacter</taxon>
    </lineage>
</organism>
<dbReference type="SUPFAM" id="SSF52833">
    <property type="entry name" value="Thioredoxin-like"/>
    <property type="match status" value="1"/>
</dbReference>
<reference evidence="3" key="1">
    <citation type="submission" date="2016-10" db="EMBL/GenBank/DDBJ databases">
        <authorList>
            <person name="Varghese N."/>
        </authorList>
    </citation>
    <scope>NUCLEOTIDE SEQUENCE [LARGE SCALE GENOMIC DNA]</scope>
    <source>
        <strain evidence="3">DSM 18820</strain>
    </source>
</reference>
<dbReference type="InterPro" id="IPR036249">
    <property type="entry name" value="Thioredoxin-like_sf"/>
</dbReference>
<dbReference type="RefSeq" id="WP_082815101.1">
    <property type="nucleotide sequence ID" value="NZ_BMXC01000001.1"/>
</dbReference>
<keyword evidence="3" id="KW-1185">Reference proteome</keyword>
<dbReference type="CDD" id="cd02966">
    <property type="entry name" value="TlpA_like_family"/>
    <property type="match status" value="1"/>
</dbReference>
<dbReference type="PANTHER" id="PTHR42852:SF13">
    <property type="entry name" value="PROTEIN DIPZ"/>
    <property type="match status" value="1"/>
</dbReference>
<dbReference type="InterPro" id="IPR050553">
    <property type="entry name" value="Thioredoxin_ResA/DsbE_sf"/>
</dbReference>
<dbReference type="EMBL" id="FPCA01000001">
    <property type="protein sequence ID" value="SFU52798.1"/>
    <property type="molecule type" value="Genomic_DNA"/>
</dbReference>
<accession>A0A1I7GWH7</accession>
<feature type="domain" description="Thioredoxin" evidence="1">
    <location>
        <begin position="227"/>
        <end position="390"/>
    </location>
</feature>
<dbReference type="GO" id="GO:0016491">
    <property type="term" value="F:oxidoreductase activity"/>
    <property type="evidence" value="ECO:0007669"/>
    <property type="project" value="InterPro"/>
</dbReference>
<dbReference type="InterPro" id="IPR013766">
    <property type="entry name" value="Thioredoxin_domain"/>
</dbReference>
<dbReference type="PROSITE" id="PS51352">
    <property type="entry name" value="THIOREDOXIN_2"/>
    <property type="match status" value="1"/>
</dbReference>
<dbReference type="Proteomes" id="UP000182491">
    <property type="component" value="Unassembled WGS sequence"/>
</dbReference>
<dbReference type="InterPro" id="IPR000866">
    <property type="entry name" value="AhpC/TSA"/>
</dbReference>
<evidence type="ECO:0000313" key="2">
    <source>
        <dbReference type="EMBL" id="SFU52798.1"/>
    </source>
</evidence>
<protein>
    <submittedName>
        <fullName evidence="2">Peroxiredoxin</fullName>
    </submittedName>
</protein>
<dbReference type="GO" id="GO:0016209">
    <property type="term" value="F:antioxidant activity"/>
    <property type="evidence" value="ECO:0007669"/>
    <property type="project" value="InterPro"/>
</dbReference>
<evidence type="ECO:0000259" key="1">
    <source>
        <dbReference type="PROSITE" id="PS51352"/>
    </source>
</evidence>
<gene>
    <name evidence="2" type="ORF">SAMN04487941_1321</name>
</gene>
<dbReference type="PANTHER" id="PTHR42852">
    <property type="entry name" value="THIOL:DISULFIDE INTERCHANGE PROTEIN DSBE"/>
    <property type="match status" value="1"/>
</dbReference>
<dbReference type="Gene3D" id="3.40.30.10">
    <property type="entry name" value="Glutaredoxin"/>
    <property type="match status" value="1"/>
</dbReference>